<dbReference type="InterPro" id="IPR016197">
    <property type="entry name" value="Chromo-like_dom_sf"/>
</dbReference>
<organism evidence="5 6">
    <name type="scientific">Lupinus albus</name>
    <name type="common">White lupine</name>
    <name type="synonym">Lupinus termis</name>
    <dbReference type="NCBI Taxonomy" id="3870"/>
    <lineage>
        <taxon>Eukaryota</taxon>
        <taxon>Viridiplantae</taxon>
        <taxon>Streptophyta</taxon>
        <taxon>Embryophyta</taxon>
        <taxon>Tracheophyta</taxon>
        <taxon>Spermatophyta</taxon>
        <taxon>Magnoliopsida</taxon>
        <taxon>eudicotyledons</taxon>
        <taxon>Gunneridae</taxon>
        <taxon>Pentapetalae</taxon>
        <taxon>rosids</taxon>
        <taxon>fabids</taxon>
        <taxon>Fabales</taxon>
        <taxon>Fabaceae</taxon>
        <taxon>Papilionoideae</taxon>
        <taxon>50 kb inversion clade</taxon>
        <taxon>genistoids sensu lato</taxon>
        <taxon>core genistoids</taxon>
        <taxon>Genisteae</taxon>
        <taxon>Lupinus</taxon>
    </lineage>
</organism>
<comment type="caution">
    <text evidence="5">The sequence shown here is derived from an EMBL/GenBank/DDBJ whole genome shotgun (WGS) entry which is preliminary data.</text>
</comment>
<dbReference type="GO" id="GO:0031507">
    <property type="term" value="P:heterochromatin formation"/>
    <property type="evidence" value="ECO:0007669"/>
    <property type="project" value="InterPro"/>
</dbReference>
<comment type="subcellular location">
    <subcellularLocation>
        <location evidence="1">Nucleus</location>
    </subcellularLocation>
</comment>
<name>A0A6A4QB22_LUPAL</name>
<dbReference type="EMBL" id="WOCE01000007">
    <property type="protein sequence ID" value="KAE9611147.1"/>
    <property type="molecule type" value="Genomic_DNA"/>
</dbReference>
<dbReference type="InterPro" id="IPR044251">
    <property type="entry name" value="LHP1-like"/>
</dbReference>
<dbReference type="Gene3D" id="2.40.50.40">
    <property type="match status" value="1"/>
</dbReference>
<dbReference type="AlphaFoldDB" id="A0A6A4QB22"/>
<dbReference type="PROSITE" id="PS00598">
    <property type="entry name" value="CHROMO_1"/>
    <property type="match status" value="1"/>
</dbReference>
<evidence type="ECO:0000313" key="5">
    <source>
        <dbReference type="EMBL" id="KAE9611147.1"/>
    </source>
</evidence>
<evidence type="ECO:0000256" key="3">
    <source>
        <dbReference type="SAM" id="MobiDB-lite"/>
    </source>
</evidence>
<feature type="region of interest" description="Disordered" evidence="3">
    <location>
        <begin position="280"/>
        <end position="328"/>
    </location>
</feature>
<feature type="compositionally biased region" description="Polar residues" evidence="3">
    <location>
        <begin position="211"/>
        <end position="236"/>
    </location>
</feature>
<dbReference type="Pfam" id="PF00385">
    <property type="entry name" value="Chromo"/>
    <property type="match status" value="1"/>
</dbReference>
<dbReference type="GO" id="GO:0005634">
    <property type="term" value="C:nucleus"/>
    <property type="evidence" value="ECO:0007669"/>
    <property type="project" value="UniProtKB-SubCell"/>
</dbReference>
<dbReference type="SMART" id="SM00300">
    <property type="entry name" value="ChSh"/>
    <property type="match status" value="1"/>
</dbReference>
<feature type="compositionally biased region" description="Basic residues" evidence="3">
    <location>
        <begin position="296"/>
        <end position="306"/>
    </location>
</feature>
<dbReference type="PROSITE" id="PS50013">
    <property type="entry name" value="CHROMO_2"/>
    <property type="match status" value="1"/>
</dbReference>
<proteinExistence type="predicted"/>
<dbReference type="PANTHER" id="PTHR47240:SF2">
    <property type="entry name" value="CHROMO DOMAIN-CONTAINING PROTEIN LHP1"/>
    <property type="match status" value="1"/>
</dbReference>
<dbReference type="GO" id="GO:0000792">
    <property type="term" value="C:heterochromatin"/>
    <property type="evidence" value="ECO:0007669"/>
    <property type="project" value="UniProtKB-ARBA"/>
</dbReference>
<dbReference type="InterPro" id="IPR008251">
    <property type="entry name" value="Chromo_shadow_dom"/>
</dbReference>
<accession>A0A6A4QB22</accession>
<dbReference type="InterPro" id="IPR023780">
    <property type="entry name" value="Chromo_domain"/>
</dbReference>
<dbReference type="OrthoDB" id="1918685at2759"/>
<dbReference type="Proteomes" id="UP000447434">
    <property type="component" value="Chromosome 7"/>
</dbReference>
<dbReference type="SMART" id="SM00298">
    <property type="entry name" value="CHROMO"/>
    <property type="match status" value="1"/>
</dbReference>
<gene>
    <name evidence="5" type="ORF">Lalb_Chr07g0194591</name>
</gene>
<feature type="region of interest" description="Disordered" evidence="3">
    <location>
        <begin position="210"/>
        <end position="242"/>
    </location>
</feature>
<reference evidence="6" key="1">
    <citation type="journal article" date="2020" name="Nat. Commun.">
        <title>Genome sequence of the cluster root forming white lupin.</title>
        <authorList>
            <person name="Hufnagel B."/>
            <person name="Marques A."/>
            <person name="Soriano A."/>
            <person name="Marques L."/>
            <person name="Divol F."/>
            <person name="Doumas P."/>
            <person name="Sallet E."/>
            <person name="Mancinotti D."/>
            <person name="Carrere S."/>
            <person name="Marande W."/>
            <person name="Arribat S."/>
            <person name="Keller J."/>
            <person name="Huneau C."/>
            <person name="Blein T."/>
            <person name="Aime D."/>
            <person name="Laguerre M."/>
            <person name="Taylor J."/>
            <person name="Schubert V."/>
            <person name="Nelson M."/>
            <person name="Geu-Flores F."/>
            <person name="Crespi M."/>
            <person name="Gallardo-Guerrero K."/>
            <person name="Delaux P.-M."/>
            <person name="Salse J."/>
            <person name="Berges H."/>
            <person name="Guyot R."/>
            <person name="Gouzy J."/>
            <person name="Peret B."/>
        </authorList>
    </citation>
    <scope>NUCLEOTIDE SEQUENCE [LARGE SCALE GENOMIC DNA]</scope>
    <source>
        <strain evidence="6">cv. Amiga</strain>
    </source>
</reference>
<dbReference type="SUPFAM" id="SSF54160">
    <property type="entry name" value="Chromo domain-like"/>
    <property type="match status" value="1"/>
</dbReference>
<evidence type="ECO:0000313" key="6">
    <source>
        <dbReference type="Proteomes" id="UP000447434"/>
    </source>
</evidence>
<dbReference type="CDD" id="cd00024">
    <property type="entry name" value="CD_CSD"/>
    <property type="match status" value="1"/>
</dbReference>
<evidence type="ECO:0000256" key="1">
    <source>
        <dbReference type="ARBA" id="ARBA00004123"/>
    </source>
</evidence>
<dbReference type="PANTHER" id="PTHR47240">
    <property type="entry name" value="CHROMO DOMAIN-CONTAINING PROTEIN LHP1"/>
    <property type="match status" value="1"/>
</dbReference>
<dbReference type="InterPro" id="IPR023779">
    <property type="entry name" value="Chromodomain_CS"/>
</dbReference>
<feature type="domain" description="Chromo" evidence="4">
    <location>
        <begin position="85"/>
        <end position="144"/>
    </location>
</feature>
<evidence type="ECO:0000259" key="4">
    <source>
        <dbReference type="PROSITE" id="PS50013"/>
    </source>
</evidence>
<keyword evidence="2" id="KW-0539">Nucleus</keyword>
<evidence type="ECO:0000256" key="2">
    <source>
        <dbReference type="ARBA" id="ARBA00023242"/>
    </source>
</evidence>
<keyword evidence="6" id="KW-1185">Reference proteome</keyword>
<dbReference type="InterPro" id="IPR000953">
    <property type="entry name" value="Chromo/chromo_shadow_dom"/>
</dbReference>
<sequence length="425" mass="47628">MLTTMKTTSEALNNVSSSYSSSVVEVAVDCNKNKDTQLDKGKEKVEEQYIMENSEYEKEYSDDDDDEVDENGKGHFHFSSDSEMYPVQAIRRKRIRKGQVQYLVKWLGWPESANTWEPLEHLSYVPDIIEAFEQSSGSGKQRKRRRANVYHHAEFKKRQERCNTPYSLRHIPRTTADNHTQSAPLNDHTLTDPCAFPQPVLFADVLENKGDSSSLGQAETSNGCRSSNPRELSNGNEENDYDPKLSELKAATTSRHGADKPTIHYREGKVAAEIDQMNGHSKGVSAEQVESDHSRGVKRKKSGSAKKLKEDSLASEPVNGEQPISTSAGTFESTRTENIHHAGNNSKKKTVLVKPICNIIKILKPLGCSPTVSGKNISVTFMALRSDGTEVMVDNGYLKSHYPLLLIEYYEQRISYSACSDRTEL</sequence>
<protein>
    <submittedName>
        <fullName evidence="5">Putative chromatin remodeling &amp; transcriptional activation CHROMO-DOMAIN family</fullName>
    </submittedName>
</protein>